<dbReference type="InterPro" id="IPR009080">
    <property type="entry name" value="tRNAsynth_Ia_anticodon-bd"/>
</dbReference>
<organism evidence="13">
    <name type="scientific">Aceria tosichella</name>
    <name type="common">wheat curl mite</name>
    <dbReference type="NCBI Taxonomy" id="561515"/>
    <lineage>
        <taxon>Eukaryota</taxon>
        <taxon>Metazoa</taxon>
        <taxon>Ecdysozoa</taxon>
        <taxon>Arthropoda</taxon>
        <taxon>Chelicerata</taxon>
        <taxon>Arachnida</taxon>
        <taxon>Acari</taxon>
        <taxon>Acariformes</taxon>
        <taxon>Trombidiformes</taxon>
        <taxon>Prostigmata</taxon>
        <taxon>Eupodina</taxon>
        <taxon>Eriophyoidea</taxon>
        <taxon>Eriophyidae</taxon>
        <taxon>Eriophyinae</taxon>
        <taxon>Aceriini</taxon>
        <taxon>Aceria</taxon>
    </lineage>
</organism>
<dbReference type="InterPro" id="IPR005148">
    <property type="entry name" value="Arg-tRNA-synth_N"/>
</dbReference>
<dbReference type="InterPro" id="IPR014729">
    <property type="entry name" value="Rossmann-like_a/b/a_fold"/>
</dbReference>
<dbReference type="SUPFAM" id="SSF52374">
    <property type="entry name" value="Nucleotidylyl transferase"/>
    <property type="match status" value="1"/>
</dbReference>
<evidence type="ECO:0000259" key="11">
    <source>
        <dbReference type="SMART" id="SM00836"/>
    </source>
</evidence>
<gene>
    <name evidence="13" type="primary">rars</name>
    <name evidence="13" type="ORF">g.20688</name>
</gene>
<evidence type="ECO:0000256" key="5">
    <source>
        <dbReference type="ARBA" id="ARBA00022840"/>
    </source>
</evidence>
<dbReference type="NCBIfam" id="TIGR00456">
    <property type="entry name" value="argS"/>
    <property type="match status" value="1"/>
</dbReference>
<evidence type="ECO:0000256" key="9">
    <source>
        <dbReference type="ARBA" id="ARBA00049339"/>
    </source>
</evidence>
<evidence type="ECO:0000256" key="2">
    <source>
        <dbReference type="ARBA" id="ARBA00012837"/>
    </source>
</evidence>
<dbReference type="SMART" id="SM00836">
    <property type="entry name" value="DALR_1"/>
    <property type="match status" value="1"/>
</dbReference>
<accession>A0A6G1SMF8</accession>
<dbReference type="GO" id="GO:0005737">
    <property type="term" value="C:cytoplasm"/>
    <property type="evidence" value="ECO:0007669"/>
    <property type="project" value="InterPro"/>
</dbReference>
<dbReference type="Pfam" id="PF00750">
    <property type="entry name" value="tRNA-synt_1d"/>
    <property type="match status" value="1"/>
</dbReference>
<evidence type="ECO:0000256" key="1">
    <source>
        <dbReference type="ARBA" id="ARBA00005594"/>
    </source>
</evidence>
<dbReference type="AlphaFoldDB" id="A0A6G1SMF8"/>
<evidence type="ECO:0000313" key="13">
    <source>
        <dbReference type="EMBL" id="MDE51704.1"/>
    </source>
</evidence>
<comment type="catalytic activity">
    <reaction evidence="9">
        <text>tRNA(Arg) + L-arginine + ATP = L-arginyl-tRNA(Arg) + AMP + diphosphate</text>
        <dbReference type="Rhea" id="RHEA:20301"/>
        <dbReference type="Rhea" id="RHEA-COMP:9658"/>
        <dbReference type="Rhea" id="RHEA-COMP:9673"/>
        <dbReference type="ChEBI" id="CHEBI:30616"/>
        <dbReference type="ChEBI" id="CHEBI:32682"/>
        <dbReference type="ChEBI" id="CHEBI:33019"/>
        <dbReference type="ChEBI" id="CHEBI:78442"/>
        <dbReference type="ChEBI" id="CHEBI:78513"/>
        <dbReference type="ChEBI" id="CHEBI:456215"/>
        <dbReference type="EC" id="6.1.1.19"/>
    </reaction>
</comment>
<dbReference type="InterPro" id="IPR036695">
    <property type="entry name" value="Arg-tRNA-synth_N_sf"/>
</dbReference>
<dbReference type="SUPFAM" id="SSF55190">
    <property type="entry name" value="Arginyl-tRNA synthetase (ArgRS), N-terminal 'additional' domain"/>
    <property type="match status" value="1"/>
</dbReference>
<proteinExistence type="inferred from homology"/>
<name>A0A6G1SMF8_9ACAR</name>
<dbReference type="InterPro" id="IPR035684">
    <property type="entry name" value="ArgRS_core"/>
</dbReference>
<reference evidence="13" key="1">
    <citation type="submission" date="2018-10" db="EMBL/GenBank/DDBJ databases">
        <title>Transcriptome assembly of Aceria tosichella (Wheat curl mite) Type 2.</title>
        <authorList>
            <person name="Scully E.D."/>
            <person name="Geib S.M."/>
            <person name="Palmer N.A."/>
            <person name="Gupta A.K."/>
            <person name="Sarath G."/>
            <person name="Tatineni S."/>
        </authorList>
    </citation>
    <scope>NUCLEOTIDE SEQUENCE</scope>
    <source>
        <strain evidence="13">LincolnNE</strain>
    </source>
</reference>
<evidence type="ECO:0000256" key="8">
    <source>
        <dbReference type="ARBA" id="ARBA00033033"/>
    </source>
</evidence>
<dbReference type="Pfam" id="PF05746">
    <property type="entry name" value="DALR_1"/>
    <property type="match status" value="1"/>
</dbReference>
<evidence type="ECO:0000256" key="3">
    <source>
        <dbReference type="ARBA" id="ARBA00022598"/>
    </source>
</evidence>
<dbReference type="InterPro" id="IPR008909">
    <property type="entry name" value="DALR_anticod-bd"/>
</dbReference>
<dbReference type="HAMAP" id="MF_00123">
    <property type="entry name" value="Arg_tRNA_synth"/>
    <property type="match status" value="1"/>
</dbReference>
<dbReference type="PROSITE" id="PS00178">
    <property type="entry name" value="AA_TRNA_LIGASE_I"/>
    <property type="match status" value="1"/>
</dbReference>
<dbReference type="InterPro" id="IPR001412">
    <property type="entry name" value="aa-tRNA-synth_I_CS"/>
</dbReference>
<evidence type="ECO:0000256" key="4">
    <source>
        <dbReference type="ARBA" id="ARBA00022741"/>
    </source>
</evidence>
<keyword evidence="7 10" id="KW-0030">Aminoacyl-tRNA synthetase</keyword>
<evidence type="ECO:0000256" key="10">
    <source>
        <dbReference type="RuleBase" id="RU363038"/>
    </source>
</evidence>
<protein>
    <recommendedName>
        <fullName evidence="2">arginine--tRNA ligase</fullName>
        <ecNumber evidence="2">6.1.1.19</ecNumber>
    </recommendedName>
    <alternativeName>
        <fullName evidence="8">Arginyl-tRNA synthetase</fullName>
    </alternativeName>
</protein>
<dbReference type="Pfam" id="PF03485">
    <property type="entry name" value="Arg_tRNA_synt_N"/>
    <property type="match status" value="1"/>
</dbReference>
<dbReference type="InterPro" id="IPR001278">
    <property type="entry name" value="Arg-tRNA-ligase"/>
</dbReference>
<keyword evidence="5 10" id="KW-0067">ATP-binding</keyword>
<keyword evidence="6 10" id="KW-0648">Protein biosynthesis</keyword>
<dbReference type="Gene3D" id="3.30.1360.70">
    <property type="entry name" value="Arginyl tRNA synthetase N-terminal domain"/>
    <property type="match status" value="1"/>
</dbReference>
<dbReference type="FunFam" id="3.40.50.620:FF:000084">
    <property type="entry name" value="arginine--tRNA ligase, cytoplasmic"/>
    <property type="match status" value="1"/>
</dbReference>
<comment type="similarity">
    <text evidence="1 10">Belongs to the class-I aminoacyl-tRNA synthetase family.</text>
</comment>
<dbReference type="SMART" id="SM01016">
    <property type="entry name" value="Arg_tRNA_synt_N"/>
    <property type="match status" value="1"/>
</dbReference>
<dbReference type="Gene3D" id="3.40.50.620">
    <property type="entry name" value="HUPs"/>
    <property type="match status" value="1"/>
</dbReference>
<dbReference type="GO" id="GO:0004814">
    <property type="term" value="F:arginine-tRNA ligase activity"/>
    <property type="evidence" value="ECO:0007669"/>
    <property type="project" value="UniProtKB-EC"/>
</dbReference>
<dbReference type="PANTHER" id="PTHR11956">
    <property type="entry name" value="ARGINYL-TRNA SYNTHETASE"/>
    <property type="match status" value="1"/>
</dbReference>
<keyword evidence="3 10" id="KW-0436">Ligase</keyword>
<keyword evidence="4 10" id="KW-0547">Nucleotide-binding</keyword>
<evidence type="ECO:0000256" key="7">
    <source>
        <dbReference type="ARBA" id="ARBA00023146"/>
    </source>
</evidence>
<dbReference type="CDD" id="cd00671">
    <property type="entry name" value="ArgRS_core"/>
    <property type="match status" value="1"/>
</dbReference>
<dbReference type="GO" id="GO:0006420">
    <property type="term" value="P:arginyl-tRNA aminoacylation"/>
    <property type="evidence" value="ECO:0007669"/>
    <property type="project" value="InterPro"/>
</dbReference>
<dbReference type="GO" id="GO:0005524">
    <property type="term" value="F:ATP binding"/>
    <property type="evidence" value="ECO:0007669"/>
    <property type="project" value="UniProtKB-KW"/>
</dbReference>
<dbReference type="PRINTS" id="PR01038">
    <property type="entry name" value="TRNASYNTHARG"/>
</dbReference>
<sequence>MDPIMGQAKLILARAFIEAYPQLVDKCPPPTIMPASAKIEVPADYSCTSPMQLNKLISQFPSADGTKTNPIEIAEKVVSVLQSDPEFCSLFEGLTVTKPGFVNFVIKHQYAGEQIMRLIRAGGSVDIKHAGEGRVIVDYSSPNIAKEMHVGHLRSTIIGDCIARLLEYANYDVLRLNHIGDWGTQFGMLLALLFERFGEDYTKSTEQISNLQNFYKEAKKRFDEDEEFKKRSYETVVLLQSKDPKAIKAWQHICDISRKEFSVIYERLCIEKLVERGESFYHEFMKEVVKDLEERQLLVEDEGRKILWPNEKKGKNDIPLTIVKSDGGFTYDTSDLAALRHRVTEEKGTRIIYVADNGQAVHFQSVFAAARRVGYVPDAVKLEHVGFGLVLGEDRKKFKTRSGDTVRLAELLDEGLQRSMAKLIEKKRQEVLTADEMIAAQEATAYGCIKYADLSRDRNKDYVFSFDQMLDDKGNTAVYLLYSLTRIRSIKRKADLGSVSDVLERRSAELGDDHPFELTHKTEIELAKFLLRFPDIILQCINDLLFHNLCNYLYELSGVFTNFYEACYCIERSGDTLVKIHLDRILLCEATAFIMDKGLTLLGLKTLSRM</sequence>
<feature type="domain" description="Arginyl tRNA synthetase N-terminal" evidence="12">
    <location>
        <begin position="6"/>
        <end position="106"/>
    </location>
</feature>
<feature type="domain" description="DALR anticodon binding" evidence="11">
    <location>
        <begin position="480"/>
        <end position="610"/>
    </location>
</feature>
<dbReference type="SUPFAM" id="SSF47323">
    <property type="entry name" value="Anticodon-binding domain of a subclass of class I aminoacyl-tRNA synthetases"/>
    <property type="match status" value="1"/>
</dbReference>
<dbReference type="EC" id="6.1.1.19" evidence="2"/>
<dbReference type="PANTHER" id="PTHR11956:SF5">
    <property type="entry name" value="ARGININE--TRNA LIGASE, CYTOPLASMIC"/>
    <property type="match status" value="1"/>
</dbReference>
<evidence type="ECO:0000259" key="12">
    <source>
        <dbReference type="SMART" id="SM01016"/>
    </source>
</evidence>
<dbReference type="Gene3D" id="1.10.730.10">
    <property type="entry name" value="Isoleucyl-tRNA Synthetase, Domain 1"/>
    <property type="match status" value="1"/>
</dbReference>
<dbReference type="FunFam" id="1.10.730.10:FF:000006">
    <property type="entry name" value="Arginyl-tRNA synthetase 2, mitochondrial"/>
    <property type="match status" value="1"/>
</dbReference>
<dbReference type="EMBL" id="GGYP01006933">
    <property type="protein sequence ID" value="MDE51704.1"/>
    <property type="molecule type" value="Transcribed_RNA"/>
</dbReference>
<evidence type="ECO:0000256" key="6">
    <source>
        <dbReference type="ARBA" id="ARBA00022917"/>
    </source>
</evidence>